<dbReference type="PROSITE" id="PS51257">
    <property type="entry name" value="PROKAR_LIPOPROTEIN"/>
    <property type="match status" value="1"/>
</dbReference>
<feature type="signal peptide" evidence="1">
    <location>
        <begin position="1"/>
        <end position="29"/>
    </location>
</feature>
<dbReference type="AlphaFoldDB" id="A0A7S8MWS9"/>
<feature type="chain" id="PRO_5032755521" evidence="1">
    <location>
        <begin position="30"/>
        <end position="154"/>
    </location>
</feature>
<accession>A0A7S8MWS9</accession>
<keyword evidence="3" id="KW-1185">Reference proteome</keyword>
<proteinExistence type="predicted"/>
<evidence type="ECO:0000256" key="1">
    <source>
        <dbReference type="SAM" id="SignalP"/>
    </source>
</evidence>
<sequence>MKSRLIASLVVGAALVLGTSGCSLISAHATTIDYSAAEGTNVPDESGPVQIRNTVIVANDEGTEGNFLAAFINNTTETYVVHIDFADGVAEQVIVPAGTVKSLGENADPILIRGLDTDPGAVLSASFQSGDGVTSVVSVPVLGGELEYLAPFVP</sequence>
<evidence type="ECO:0000313" key="2">
    <source>
        <dbReference type="EMBL" id="QPE03955.1"/>
    </source>
</evidence>
<keyword evidence="2" id="KW-0808">Transferase</keyword>
<keyword evidence="2" id="KW-0489">Methyltransferase</keyword>
<protein>
    <submittedName>
        <fullName evidence="2">DNA modification methylase</fullName>
    </submittedName>
</protein>
<organism evidence="2 3">
    <name type="scientific">Microbacterium schleiferi</name>
    <dbReference type="NCBI Taxonomy" id="69362"/>
    <lineage>
        <taxon>Bacteria</taxon>
        <taxon>Bacillati</taxon>
        <taxon>Actinomycetota</taxon>
        <taxon>Actinomycetes</taxon>
        <taxon>Micrococcales</taxon>
        <taxon>Microbacteriaceae</taxon>
        <taxon>Microbacterium</taxon>
    </lineage>
</organism>
<dbReference type="RefSeq" id="WP_195692046.1">
    <property type="nucleotide sequence ID" value="NZ_CP064760.1"/>
</dbReference>
<keyword evidence="1" id="KW-0732">Signal</keyword>
<gene>
    <name evidence="2" type="ORF">IT882_11995</name>
</gene>
<evidence type="ECO:0000313" key="3">
    <source>
        <dbReference type="Proteomes" id="UP000594480"/>
    </source>
</evidence>
<reference evidence="2 3" key="1">
    <citation type="submission" date="2020-11" db="EMBL/GenBank/DDBJ databases">
        <title>Amino acid is mineralized and recycled by bacteria in oceanic microbiome.</title>
        <authorList>
            <person name="Zheng L.Y."/>
        </authorList>
    </citation>
    <scope>NUCLEOTIDE SEQUENCE [LARGE SCALE GENOMIC DNA]</scope>
    <source>
        <strain evidence="2 3">A32-1</strain>
    </source>
</reference>
<dbReference type="GO" id="GO:0008168">
    <property type="term" value="F:methyltransferase activity"/>
    <property type="evidence" value="ECO:0007669"/>
    <property type="project" value="UniProtKB-KW"/>
</dbReference>
<dbReference type="KEGG" id="msf:IT882_11995"/>
<dbReference type="Proteomes" id="UP000594480">
    <property type="component" value="Chromosome"/>
</dbReference>
<dbReference type="EMBL" id="CP064760">
    <property type="protein sequence ID" value="QPE03955.1"/>
    <property type="molecule type" value="Genomic_DNA"/>
</dbReference>
<name>A0A7S8MWS9_9MICO</name>
<dbReference type="GO" id="GO:0032259">
    <property type="term" value="P:methylation"/>
    <property type="evidence" value="ECO:0007669"/>
    <property type="project" value="UniProtKB-KW"/>
</dbReference>